<dbReference type="GO" id="GO:0009813">
    <property type="term" value="P:flavonoid biosynthetic process"/>
    <property type="evidence" value="ECO:0007669"/>
    <property type="project" value="UniProtKB-KW"/>
</dbReference>
<reference evidence="5 6" key="1">
    <citation type="journal article" date="2018" name="PLoS Genet.">
        <title>Population sequencing reveals clonal diversity and ancestral inbreeding in the grapevine cultivar Chardonnay.</title>
        <authorList>
            <person name="Roach M.J."/>
            <person name="Johnson D.L."/>
            <person name="Bohlmann J."/>
            <person name="van Vuuren H.J."/>
            <person name="Jones S.J."/>
            <person name="Pretorius I.S."/>
            <person name="Schmidt S.A."/>
            <person name="Borneman A.R."/>
        </authorList>
    </citation>
    <scope>NUCLEOTIDE SEQUENCE [LARGE SCALE GENOMIC DNA]</scope>
    <source>
        <strain evidence="6">cv. Chardonnay</strain>
        <tissue evidence="5">Leaf</tissue>
    </source>
</reference>
<dbReference type="GO" id="GO:0016491">
    <property type="term" value="F:oxidoreductase activity"/>
    <property type="evidence" value="ECO:0007669"/>
    <property type="project" value="UniProtKB-KW"/>
</dbReference>
<keyword evidence="1" id="KW-0521">NADP</keyword>
<dbReference type="PANTHER" id="PTHR10366:SF288">
    <property type="entry name" value="ANTHOCYANIDIN REDUCTASE"/>
    <property type="match status" value="1"/>
</dbReference>
<dbReference type="SUPFAM" id="SSF51735">
    <property type="entry name" value="NAD(P)-binding Rossmann-fold domains"/>
    <property type="match status" value="1"/>
</dbReference>
<evidence type="ECO:0000313" key="5">
    <source>
        <dbReference type="EMBL" id="RVW86424.1"/>
    </source>
</evidence>
<gene>
    <name evidence="5" type="primary">ANR_5</name>
    <name evidence="5" type="ORF">CK203_035537</name>
</gene>
<evidence type="ECO:0000256" key="3">
    <source>
        <dbReference type="ARBA" id="ARBA00023241"/>
    </source>
</evidence>
<comment type="similarity">
    <text evidence="4">Belongs to the NAD(P)-dependent epimerase/dehydratase family. Dihydroflavonol-4-reductase subfamily.</text>
</comment>
<evidence type="ECO:0000256" key="2">
    <source>
        <dbReference type="ARBA" id="ARBA00023002"/>
    </source>
</evidence>
<evidence type="ECO:0000313" key="6">
    <source>
        <dbReference type="Proteomes" id="UP000288805"/>
    </source>
</evidence>
<protein>
    <submittedName>
        <fullName evidence="5">Anthocyanidin reductase ((2S)-flavan-3-ol-forming)</fullName>
    </submittedName>
</protein>
<dbReference type="EMBL" id="QGNW01000194">
    <property type="protein sequence ID" value="RVW86424.1"/>
    <property type="molecule type" value="Genomic_DNA"/>
</dbReference>
<dbReference type="PANTHER" id="PTHR10366">
    <property type="entry name" value="NAD DEPENDENT EPIMERASE/DEHYDRATASE"/>
    <property type="match status" value="1"/>
</dbReference>
<proteinExistence type="inferred from homology"/>
<evidence type="ECO:0000256" key="1">
    <source>
        <dbReference type="ARBA" id="ARBA00022857"/>
    </source>
</evidence>
<sequence length="256" mass="28427">MATQHLIIRKKTTCVIGGTRFLASFLVKLLLKRGYAVNVVHVAIPINFASQDPGVCTVTINKPNGTGVMMDENNWSDVEFLTSVKPLTWGYAVSKMLAEKAAWKFAQENSIDLVTVIPSIIMVLLLLQRFPTAFLSQCPLITANESLINGMKGMQISMTHVEDVCLAHIFVAEKASASGRYICCGANTSVPELANFLNKRYPHCKVPTDFRDFPSKSKMLLSSKKLVKEGFGFKHGIEEIYDQSMEYMKAKALLQN</sequence>
<dbReference type="InterPro" id="IPR050425">
    <property type="entry name" value="NAD(P)_dehydrat-like"/>
</dbReference>
<dbReference type="Proteomes" id="UP000288805">
    <property type="component" value="Unassembled WGS sequence"/>
</dbReference>
<keyword evidence="2" id="KW-0560">Oxidoreductase</keyword>
<name>A0A438HPP0_VITVI</name>
<dbReference type="Gene3D" id="3.40.50.720">
    <property type="entry name" value="NAD(P)-binding Rossmann-like Domain"/>
    <property type="match status" value="2"/>
</dbReference>
<organism evidence="5 6">
    <name type="scientific">Vitis vinifera</name>
    <name type="common">Grape</name>
    <dbReference type="NCBI Taxonomy" id="29760"/>
    <lineage>
        <taxon>Eukaryota</taxon>
        <taxon>Viridiplantae</taxon>
        <taxon>Streptophyta</taxon>
        <taxon>Embryophyta</taxon>
        <taxon>Tracheophyta</taxon>
        <taxon>Spermatophyta</taxon>
        <taxon>Magnoliopsida</taxon>
        <taxon>eudicotyledons</taxon>
        <taxon>Gunneridae</taxon>
        <taxon>Pentapetalae</taxon>
        <taxon>rosids</taxon>
        <taxon>Vitales</taxon>
        <taxon>Vitaceae</taxon>
        <taxon>Viteae</taxon>
        <taxon>Vitis</taxon>
    </lineage>
</organism>
<accession>A0A438HPP0</accession>
<dbReference type="AlphaFoldDB" id="A0A438HPP0"/>
<dbReference type="InterPro" id="IPR036291">
    <property type="entry name" value="NAD(P)-bd_dom_sf"/>
</dbReference>
<evidence type="ECO:0000256" key="4">
    <source>
        <dbReference type="ARBA" id="ARBA00023445"/>
    </source>
</evidence>
<comment type="caution">
    <text evidence="5">The sequence shown here is derived from an EMBL/GenBank/DDBJ whole genome shotgun (WGS) entry which is preliminary data.</text>
</comment>
<keyword evidence="3" id="KW-0284">Flavonoid biosynthesis</keyword>